<organism evidence="2 3">
    <name type="scientific">Candidatus Methylophosphatis roskildensis</name>
    <dbReference type="NCBI Taxonomy" id="2899263"/>
    <lineage>
        <taxon>Bacteria</taxon>
        <taxon>Pseudomonadati</taxon>
        <taxon>Pseudomonadota</taxon>
        <taxon>Betaproteobacteria</taxon>
        <taxon>Nitrosomonadales</taxon>
        <taxon>Sterolibacteriaceae</taxon>
        <taxon>Candidatus Methylophosphatis</taxon>
    </lineage>
</organism>
<gene>
    <name evidence="2" type="ORF">IPH26_15470</name>
</gene>
<protein>
    <submittedName>
        <fullName evidence="2">(2Fe-2S)-binding protein</fullName>
    </submittedName>
</protein>
<dbReference type="Proteomes" id="UP000807785">
    <property type="component" value="Unassembled WGS sequence"/>
</dbReference>
<dbReference type="AlphaFoldDB" id="A0A9D7E0C8"/>
<dbReference type="CDD" id="cd00207">
    <property type="entry name" value="fer2"/>
    <property type="match status" value="1"/>
</dbReference>
<name>A0A9D7E0C8_9PROT</name>
<dbReference type="SUPFAM" id="SSF54292">
    <property type="entry name" value="2Fe-2S ferredoxin-like"/>
    <property type="match status" value="1"/>
</dbReference>
<dbReference type="EMBL" id="JADJEV010000004">
    <property type="protein sequence ID" value="MBK6974278.1"/>
    <property type="molecule type" value="Genomic_DNA"/>
</dbReference>
<proteinExistence type="predicted"/>
<dbReference type="InterPro" id="IPR006058">
    <property type="entry name" value="2Fe2S_fd_BS"/>
</dbReference>
<dbReference type="InterPro" id="IPR001041">
    <property type="entry name" value="2Fe-2S_ferredoxin-type"/>
</dbReference>
<sequence>MAKAKIKFADVNVTVTVPVGTRIIEISEKVGSYIAYNCREGDCGSCMFTVTEGYDNLSRPSEYEKATLLEGYRDIIEGWRNAPNLESLEAALVRDNLVGRKCRLACQTQVYGDAVVAPLGS</sequence>
<dbReference type="Pfam" id="PF00111">
    <property type="entry name" value="Fer2"/>
    <property type="match status" value="1"/>
</dbReference>
<dbReference type="InterPro" id="IPR036010">
    <property type="entry name" value="2Fe-2S_ferredoxin-like_sf"/>
</dbReference>
<evidence type="ECO:0000313" key="3">
    <source>
        <dbReference type="Proteomes" id="UP000807785"/>
    </source>
</evidence>
<dbReference type="Gene3D" id="3.10.20.30">
    <property type="match status" value="1"/>
</dbReference>
<reference evidence="2" key="1">
    <citation type="submission" date="2020-10" db="EMBL/GenBank/DDBJ databases">
        <title>Connecting structure to function with the recovery of over 1000 high-quality activated sludge metagenome-assembled genomes encoding full-length rRNA genes using long-read sequencing.</title>
        <authorList>
            <person name="Singleton C.M."/>
            <person name="Petriglieri F."/>
            <person name="Kristensen J.M."/>
            <person name="Kirkegaard R.H."/>
            <person name="Michaelsen T.Y."/>
            <person name="Andersen M.H."/>
            <person name="Karst S.M."/>
            <person name="Dueholm M.S."/>
            <person name="Nielsen P.H."/>
            <person name="Albertsen M."/>
        </authorList>
    </citation>
    <scope>NUCLEOTIDE SEQUENCE</scope>
    <source>
        <strain evidence="2">Bjer_18-Q3-R1-45_BAT3C.347</strain>
    </source>
</reference>
<dbReference type="PROSITE" id="PS51085">
    <property type="entry name" value="2FE2S_FER_2"/>
    <property type="match status" value="1"/>
</dbReference>
<dbReference type="InterPro" id="IPR012675">
    <property type="entry name" value="Beta-grasp_dom_sf"/>
</dbReference>
<evidence type="ECO:0000259" key="1">
    <source>
        <dbReference type="PROSITE" id="PS51085"/>
    </source>
</evidence>
<dbReference type="GO" id="GO:0051537">
    <property type="term" value="F:2 iron, 2 sulfur cluster binding"/>
    <property type="evidence" value="ECO:0007669"/>
    <property type="project" value="InterPro"/>
</dbReference>
<accession>A0A9D7E0C8</accession>
<feature type="domain" description="2Fe-2S ferredoxin-type" evidence="1">
    <location>
        <begin position="4"/>
        <end position="121"/>
    </location>
</feature>
<comment type="caution">
    <text evidence="2">The sequence shown here is derived from an EMBL/GenBank/DDBJ whole genome shotgun (WGS) entry which is preliminary data.</text>
</comment>
<dbReference type="PROSITE" id="PS00197">
    <property type="entry name" value="2FE2S_FER_1"/>
    <property type="match status" value="1"/>
</dbReference>
<evidence type="ECO:0000313" key="2">
    <source>
        <dbReference type="EMBL" id="MBK6974278.1"/>
    </source>
</evidence>